<dbReference type="RefSeq" id="WP_233796205.1">
    <property type="nucleotide sequence ID" value="NZ_JAKFFV010000002.1"/>
</dbReference>
<dbReference type="Pfam" id="PF00892">
    <property type="entry name" value="EamA"/>
    <property type="match status" value="2"/>
</dbReference>
<keyword evidence="3 6" id="KW-0812">Transmembrane</keyword>
<accession>A0A9X1Q8J7</accession>
<dbReference type="AlphaFoldDB" id="A0A9X1Q8J7"/>
<dbReference type="InterPro" id="IPR050638">
    <property type="entry name" value="AA-Vitamin_Transporters"/>
</dbReference>
<feature type="transmembrane region" description="Helical" evidence="6">
    <location>
        <begin position="37"/>
        <end position="60"/>
    </location>
</feature>
<name>A0A9X1Q8J7_9BACT</name>
<feature type="transmembrane region" description="Helical" evidence="6">
    <location>
        <begin position="284"/>
        <end position="302"/>
    </location>
</feature>
<evidence type="ECO:0000313" key="9">
    <source>
        <dbReference type="Proteomes" id="UP001139411"/>
    </source>
</evidence>
<feature type="transmembrane region" description="Helical" evidence="6">
    <location>
        <begin position="129"/>
        <end position="150"/>
    </location>
</feature>
<evidence type="ECO:0000256" key="4">
    <source>
        <dbReference type="ARBA" id="ARBA00022989"/>
    </source>
</evidence>
<dbReference type="PANTHER" id="PTHR32322:SF2">
    <property type="entry name" value="EAMA DOMAIN-CONTAINING PROTEIN"/>
    <property type="match status" value="1"/>
</dbReference>
<dbReference type="Gene3D" id="1.10.3730.20">
    <property type="match status" value="1"/>
</dbReference>
<dbReference type="GO" id="GO:0016020">
    <property type="term" value="C:membrane"/>
    <property type="evidence" value="ECO:0007669"/>
    <property type="project" value="UniProtKB-SubCell"/>
</dbReference>
<protein>
    <submittedName>
        <fullName evidence="8">EamA family transporter</fullName>
    </submittedName>
</protein>
<organism evidence="8 9">
    <name type="scientific">Dyadobacter chenhuakuii</name>
    <dbReference type="NCBI Taxonomy" id="2909339"/>
    <lineage>
        <taxon>Bacteria</taxon>
        <taxon>Pseudomonadati</taxon>
        <taxon>Bacteroidota</taxon>
        <taxon>Cytophagia</taxon>
        <taxon>Cytophagales</taxon>
        <taxon>Spirosomataceae</taxon>
        <taxon>Dyadobacter</taxon>
    </lineage>
</organism>
<dbReference type="EMBL" id="JAKFFV010000002">
    <property type="protein sequence ID" value="MCF2496865.1"/>
    <property type="molecule type" value="Genomic_DNA"/>
</dbReference>
<comment type="subcellular location">
    <subcellularLocation>
        <location evidence="1">Membrane</location>
        <topology evidence="1">Multi-pass membrane protein</topology>
    </subcellularLocation>
</comment>
<feature type="domain" description="EamA" evidence="7">
    <location>
        <begin position="163"/>
        <end position="301"/>
    </location>
</feature>
<feature type="transmembrane region" description="Helical" evidence="6">
    <location>
        <begin position="228"/>
        <end position="250"/>
    </location>
</feature>
<dbReference type="Proteomes" id="UP001139411">
    <property type="component" value="Unassembled WGS sequence"/>
</dbReference>
<feature type="transmembrane region" description="Helical" evidence="6">
    <location>
        <begin position="12"/>
        <end position="31"/>
    </location>
</feature>
<evidence type="ECO:0000256" key="1">
    <source>
        <dbReference type="ARBA" id="ARBA00004141"/>
    </source>
</evidence>
<reference evidence="8" key="1">
    <citation type="submission" date="2022-01" db="EMBL/GenBank/DDBJ databases">
        <title>Novel species in genus Dyadobacter.</title>
        <authorList>
            <person name="Ma C."/>
        </authorList>
    </citation>
    <scope>NUCLEOTIDE SEQUENCE</scope>
    <source>
        <strain evidence="8">CY357</strain>
    </source>
</reference>
<dbReference type="InterPro" id="IPR037185">
    <property type="entry name" value="EmrE-like"/>
</dbReference>
<feature type="transmembrane region" description="Helical" evidence="6">
    <location>
        <begin position="72"/>
        <end position="93"/>
    </location>
</feature>
<evidence type="ECO:0000256" key="5">
    <source>
        <dbReference type="ARBA" id="ARBA00023136"/>
    </source>
</evidence>
<feature type="transmembrane region" description="Helical" evidence="6">
    <location>
        <begin position="262"/>
        <end position="278"/>
    </location>
</feature>
<sequence length="315" mass="34116">MQAQSKAPSTLMVVLAFATVYIVWGSTYFFIQRALEGFPPFFLGAFRFIIAGLIMLAWSVAQGENVFSLKAIKPAIITGLLLLFIGNGIVIWVEQFLPSAMVAIMISSSPLWFIVLDKPKWSENLSNKSTIVGLLIGFAGVVLLFSEKIMISMSSMNSSRDLFAMALVVFGSMAWAGGSLFSKYKSGTDSASVNSTWQMLAAGFAFLPGSIISGELATLNLASIPMEAWLSTLYLIIFGSIAGFGAYVWLLKVQPATKVSTYAYVNPVVAVLLGIFFANESISVLQIVGLVIILGSVLLINLHKYRKPKQVVSAY</sequence>
<feature type="transmembrane region" description="Helical" evidence="6">
    <location>
        <begin position="201"/>
        <end position="222"/>
    </location>
</feature>
<dbReference type="InterPro" id="IPR000620">
    <property type="entry name" value="EamA_dom"/>
</dbReference>
<evidence type="ECO:0000256" key="2">
    <source>
        <dbReference type="ARBA" id="ARBA00007362"/>
    </source>
</evidence>
<evidence type="ECO:0000313" key="8">
    <source>
        <dbReference type="EMBL" id="MCF2496865.1"/>
    </source>
</evidence>
<feature type="transmembrane region" description="Helical" evidence="6">
    <location>
        <begin position="162"/>
        <end position="181"/>
    </location>
</feature>
<keyword evidence="5 6" id="KW-0472">Membrane</keyword>
<comment type="caution">
    <text evidence="8">The sequence shown here is derived from an EMBL/GenBank/DDBJ whole genome shotgun (WGS) entry which is preliminary data.</text>
</comment>
<feature type="transmembrane region" description="Helical" evidence="6">
    <location>
        <begin position="99"/>
        <end position="117"/>
    </location>
</feature>
<keyword evidence="4 6" id="KW-1133">Transmembrane helix</keyword>
<dbReference type="SUPFAM" id="SSF103481">
    <property type="entry name" value="Multidrug resistance efflux transporter EmrE"/>
    <property type="match status" value="2"/>
</dbReference>
<evidence type="ECO:0000256" key="3">
    <source>
        <dbReference type="ARBA" id="ARBA00022692"/>
    </source>
</evidence>
<dbReference type="PANTHER" id="PTHR32322">
    <property type="entry name" value="INNER MEMBRANE TRANSPORTER"/>
    <property type="match status" value="1"/>
</dbReference>
<comment type="similarity">
    <text evidence="2">Belongs to the EamA transporter family.</text>
</comment>
<gene>
    <name evidence="8" type="ORF">L0661_01005</name>
</gene>
<feature type="domain" description="EamA" evidence="7">
    <location>
        <begin position="13"/>
        <end position="145"/>
    </location>
</feature>
<proteinExistence type="inferred from homology"/>
<evidence type="ECO:0000256" key="6">
    <source>
        <dbReference type="SAM" id="Phobius"/>
    </source>
</evidence>
<evidence type="ECO:0000259" key="7">
    <source>
        <dbReference type="Pfam" id="PF00892"/>
    </source>
</evidence>